<evidence type="ECO:0000313" key="2">
    <source>
        <dbReference type="Proteomes" id="UP001500582"/>
    </source>
</evidence>
<sequence length="76" mass="8636">MKTKRHMAVNIQGLLNAYKGKKIDVMTDDDGNFVSDQKARIHLHNLQIQGHKYMPCAKCEGFDPFEHGCPGHVIEE</sequence>
<name>A0ABP8HF84_9SPHI</name>
<dbReference type="Proteomes" id="UP001500582">
    <property type="component" value="Unassembled WGS sequence"/>
</dbReference>
<gene>
    <name evidence="1" type="ORF">GCM10023149_48620</name>
</gene>
<comment type="caution">
    <text evidence="1">The sequence shown here is derived from an EMBL/GenBank/DDBJ whole genome shotgun (WGS) entry which is preliminary data.</text>
</comment>
<accession>A0ABP8HF84</accession>
<dbReference type="EMBL" id="BAABFT010000021">
    <property type="protein sequence ID" value="GAA4338566.1"/>
    <property type="molecule type" value="Genomic_DNA"/>
</dbReference>
<organism evidence="1 2">
    <name type="scientific">Mucilaginibacter gynuensis</name>
    <dbReference type="NCBI Taxonomy" id="1302236"/>
    <lineage>
        <taxon>Bacteria</taxon>
        <taxon>Pseudomonadati</taxon>
        <taxon>Bacteroidota</taxon>
        <taxon>Sphingobacteriia</taxon>
        <taxon>Sphingobacteriales</taxon>
        <taxon>Sphingobacteriaceae</taxon>
        <taxon>Mucilaginibacter</taxon>
    </lineage>
</organism>
<protein>
    <submittedName>
        <fullName evidence="1">Uncharacterized protein</fullName>
    </submittedName>
</protein>
<keyword evidence="2" id="KW-1185">Reference proteome</keyword>
<dbReference type="RefSeq" id="WP_345213811.1">
    <property type="nucleotide sequence ID" value="NZ_BAABFT010000021.1"/>
</dbReference>
<proteinExistence type="predicted"/>
<evidence type="ECO:0000313" key="1">
    <source>
        <dbReference type="EMBL" id="GAA4338566.1"/>
    </source>
</evidence>
<reference evidence="2" key="1">
    <citation type="journal article" date="2019" name="Int. J. Syst. Evol. Microbiol.">
        <title>The Global Catalogue of Microorganisms (GCM) 10K type strain sequencing project: providing services to taxonomists for standard genome sequencing and annotation.</title>
        <authorList>
            <consortium name="The Broad Institute Genomics Platform"/>
            <consortium name="The Broad Institute Genome Sequencing Center for Infectious Disease"/>
            <person name="Wu L."/>
            <person name="Ma J."/>
        </authorList>
    </citation>
    <scope>NUCLEOTIDE SEQUENCE [LARGE SCALE GENOMIC DNA]</scope>
    <source>
        <strain evidence="2">JCM 17705</strain>
    </source>
</reference>